<organism evidence="1 2">
    <name type="scientific">Aliivibrio sifiae</name>
    <dbReference type="NCBI Taxonomy" id="566293"/>
    <lineage>
        <taxon>Bacteria</taxon>
        <taxon>Pseudomonadati</taxon>
        <taxon>Pseudomonadota</taxon>
        <taxon>Gammaproteobacteria</taxon>
        <taxon>Vibrionales</taxon>
        <taxon>Vibrionaceae</taxon>
        <taxon>Aliivibrio</taxon>
    </lineage>
</organism>
<dbReference type="EMBL" id="MSCO01000003">
    <property type="protein sequence ID" value="PQJ83465.1"/>
    <property type="molecule type" value="Genomic_DNA"/>
</dbReference>
<proteinExistence type="predicted"/>
<accession>A0A2S7X118</accession>
<evidence type="ECO:0000313" key="2">
    <source>
        <dbReference type="Proteomes" id="UP000239263"/>
    </source>
</evidence>
<evidence type="ECO:0000313" key="1">
    <source>
        <dbReference type="EMBL" id="PQJ83465.1"/>
    </source>
</evidence>
<reference evidence="1 2" key="1">
    <citation type="submission" date="2016-12" db="EMBL/GenBank/DDBJ databases">
        <title>Diversity of luminous bacteria.</title>
        <authorList>
            <person name="Yoshizawa S."/>
            <person name="Kogure K."/>
        </authorList>
    </citation>
    <scope>NUCLEOTIDE SEQUENCE [LARGE SCALE GENOMIC DNA]</scope>
    <source>
        <strain evidence="1 2">ATCC 33715</strain>
    </source>
</reference>
<dbReference type="Proteomes" id="UP000239263">
    <property type="component" value="Unassembled WGS sequence"/>
</dbReference>
<protein>
    <submittedName>
        <fullName evidence="1">Uncharacterized protein</fullName>
    </submittedName>
</protein>
<gene>
    <name evidence="1" type="ORF">BTO22_18955</name>
</gene>
<sequence>MNIFADRQYYKVVKNITTNDWEEFSKSLLGTRLMTRNSAMKVTYKAYENTKGEEREFWKCMHKALR</sequence>
<name>A0A2S7X118_9GAMM</name>
<comment type="caution">
    <text evidence="1">The sequence shown here is derived from an EMBL/GenBank/DDBJ whole genome shotgun (WGS) entry which is preliminary data.</text>
</comment>
<dbReference type="AlphaFoldDB" id="A0A2S7X118"/>